<gene>
    <name evidence="7" type="primary">cycB_2</name>
    <name evidence="7" type="ORF">LAL4801_04585</name>
</gene>
<dbReference type="InterPro" id="IPR009056">
    <property type="entry name" value="Cyt_c-like_dom"/>
</dbReference>
<dbReference type="STRING" id="187304.B0E33_13975"/>
<evidence type="ECO:0000313" key="8">
    <source>
        <dbReference type="Proteomes" id="UP000048926"/>
    </source>
</evidence>
<dbReference type="PROSITE" id="PS51007">
    <property type="entry name" value="CYTC"/>
    <property type="match status" value="1"/>
</dbReference>
<sequence length="121" mass="12529">MSKAIAVSKPRLHSGVRSFLGGVTLMAVAALSGASAAEAGDAAAGKALALQWCSACHLVSEDQDRASSASLPSFYDIAKDPGWTEEKLATFLADPHPQMPNMTLGNIEIANLASYIESLAP</sequence>
<dbReference type="GO" id="GO:0020037">
    <property type="term" value="F:heme binding"/>
    <property type="evidence" value="ECO:0007669"/>
    <property type="project" value="InterPro"/>
</dbReference>
<evidence type="ECO:0000256" key="1">
    <source>
        <dbReference type="ARBA" id="ARBA00022617"/>
    </source>
</evidence>
<feature type="chain" id="PRO_5005807626" evidence="5">
    <location>
        <begin position="30"/>
        <end position="121"/>
    </location>
</feature>
<feature type="signal peptide" evidence="5">
    <location>
        <begin position="1"/>
        <end position="29"/>
    </location>
</feature>
<dbReference type="EMBL" id="CXST01000003">
    <property type="protein sequence ID" value="CTQ46129.1"/>
    <property type="molecule type" value="Genomic_DNA"/>
</dbReference>
<proteinExistence type="predicted"/>
<protein>
    <submittedName>
        <fullName evidence="7">Cytochrome c552</fullName>
    </submittedName>
</protein>
<keyword evidence="8" id="KW-1185">Reference proteome</keyword>
<dbReference type="SUPFAM" id="SSF46626">
    <property type="entry name" value="Cytochrome c"/>
    <property type="match status" value="1"/>
</dbReference>
<accession>A0A0M6Y9N5</accession>
<dbReference type="Pfam" id="PF13442">
    <property type="entry name" value="Cytochrome_CBB3"/>
    <property type="match status" value="1"/>
</dbReference>
<dbReference type="GO" id="GO:0009055">
    <property type="term" value="F:electron transfer activity"/>
    <property type="evidence" value="ECO:0007669"/>
    <property type="project" value="InterPro"/>
</dbReference>
<keyword evidence="2 4" id="KW-0479">Metal-binding</keyword>
<keyword evidence="3 4" id="KW-0408">Iron</keyword>
<feature type="domain" description="Cytochrome c" evidence="6">
    <location>
        <begin position="40"/>
        <end position="120"/>
    </location>
</feature>
<dbReference type="Gene3D" id="1.10.760.10">
    <property type="entry name" value="Cytochrome c-like domain"/>
    <property type="match status" value="1"/>
</dbReference>
<evidence type="ECO:0000256" key="4">
    <source>
        <dbReference type="PROSITE-ProRule" id="PRU00433"/>
    </source>
</evidence>
<keyword evidence="1 4" id="KW-0349">Heme</keyword>
<dbReference type="Proteomes" id="UP000048926">
    <property type="component" value="Unassembled WGS sequence"/>
</dbReference>
<reference evidence="8" key="1">
    <citation type="submission" date="2015-07" db="EMBL/GenBank/DDBJ databases">
        <authorList>
            <person name="Rodrigo-Torres Lidia"/>
            <person name="Arahal R.David."/>
        </authorList>
    </citation>
    <scope>NUCLEOTIDE SEQUENCE [LARGE SCALE GENOMIC DNA]</scope>
    <source>
        <strain evidence="8">CECT 4801</strain>
    </source>
</reference>
<dbReference type="GO" id="GO:0046872">
    <property type="term" value="F:metal ion binding"/>
    <property type="evidence" value="ECO:0007669"/>
    <property type="project" value="UniProtKB-KW"/>
</dbReference>
<dbReference type="InterPro" id="IPR036909">
    <property type="entry name" value="Cyt_c-like_dom_sf"/>
</dbReference>
<evidence type="ECO:0000256" key="5">
    <source>
        <dbReference type="SAM" id="SignalP"/>
    </source>
</evidence>
<evidence type="ECO:0000313" key="7">
    <source>
        <dbReference type="EMBL" id="CTQ46129.1"/>
    </source>
</evidence>
<evidence type="ECO:0000256" key="3">
    <source>
        <dbReference type="ARBA" id="ARBA00023004"/>
    </source>
</evidence>
<keyword evidence="5" id="KW-0732">Signal</keyword>
<evidence type="ECO:0000256" key="2">
    <source>
        <dbReference type="ARBA" id="ARBA00022723"/>
    </source>
</evidence>
<organism evidence="7 8">
    <name type="scientific">Roseibium aggregatum</name>
    <dbReference type="NCBI Taxonomy" id="187304"/>
    <lineage>
        <taxon>Bacteria</taxon>
        <taxon>Pseudomonadati</taxon>
        <taxon>Pseudomonadota</taxon>
        <taxon>Alphaproteobacteria</taxon>
        <taxon>Hyphomicrobiales</taxon>
        <taxon>Stappiaceae</taxon>
        <taxon>Roseibium</taxon>
    </lineage>
</organism>
<dbReference type="RefSeq" id="WP_023002790.1">
    <property type="nucleotide sequence ID" value="NZ_CP128601.1"/>
</dbReference>
<dbReference type="AlphaFoldDB" id="A0A0M6Y9N5"/>
<name>A0A0M6Y9N5_9HYPH</name>
<evidence type="ECO:0000259" key="6">
    <source>
        <dbReference type="PROSITE" id="PS51007"/>
    </source>
</evidence>